<evidence type="ECO:0000313" key="5">
    <source>
        <dbReference type="Proteomes" id="UP000231450"/>
    </source>
</evidence>
<evidence type="ECO:0000256" key="1">
    <source>
        <dbReference type="ARBA" id="ARBA00022679"/>
    </source>
</evidence>
<reference evidence="5" key="1">
    <citation type="submission" date="2017-09" db="EMBL/GenBank/DDBJ databases">
        <title>Depth-based differentiation of microbial function through sediment-hosted aquifers and enrichment of novel symbionts in the deep terrestrial subsurface.</title>
        <authorList>
            <person name="Probst A.J."/>
            <person name="Ladd B."/>
            <person name="Jarett J.K."/>
            <person name="Geller-Mcgrath D.E."/>
            <person name="Sieber C.M.K."/>
            <person name="Emerson J.B."/>
            <person name="Anantharaman K."/>
            <person name="Thomas B.C."/>
            <person name="Malmstrom R."/>
            <person name="Stieglmeier M."/>
            <person name="Klingl A."/>
            <person name="Woyke T."/>
            <person name="Ryan C.M."/>
            <person name="Banfield J.F."/>
        </authorList>
    </citation>
    <scope>NUCLEOTIDE SEQUENCE [LARGE SCALE GENOMIC DNA]</scope>
</reference>
<evidence type="ECO:0000259" key="3">
    <source>
        <dbReference type="Pfam" id="PF00294"/>
    </source>
</evidence>
<feature type="domain" description="Carbohydrate kinase PfkB" evidence="3">
    <location>
        <begin position="48"/>
        <end position="308"/>
    </location>
</feature>
<name>A0A2M8KES7_9BACT</name>
<sequence length="330" mass="36844">MENKIDFLGIGDIVTDAFIQLKDAEIESDGFTHEKKICMNFGDKISYQDVTVIAGVGNSANAAVCTSRLGLNSALYSDVGDDYQGNECVKAMESDNVATQFIKVHEGRKTNYHYVLVFKGERTILIKHENFDYVLPEIGSPKWVYLSSLGAHSLPFHKTLENYFIAHPEINVVFQPGSYQMKFNKEDLAGIYKQLKIFFCNKEEAQRILKIQEIDIKKLLSAISELGPKIVVITDGVDGAYAYDGKDFWHMPIYPDPKPPIDRTGAGDSFSATFTTAIALGMSIEDALRWGPINSMSVVQQVGARAGLLTRAQIEDYLAKAPEYYKLQKI</sequence>
<dbReference type="Proteomes" id="UP000231450">
    <property type="component" value="Unassembled WGS sequence"/>
</dbReference>
<keyword evidence="2" id="KW-0418">Kinase</keyword>
<dbReference type="AlphaFoldDB" id="A0A2M8KES7"/>
<dbReference type="GO" id="GO:0016301">
    <property type="term" value="F:kinase activity"/>
    <property type="evidence" value="ECO:0007669"/>
    <property type="project" value="UniProtKB-KW"/>
</dbReference>
<evidence type="ECO:0000313" key="4">
    <source>
        <dbReference type="EMBL" id="PJE58426.1"/>
    </source>
</evidence>
<proteinExistence type="predicted"/>
<dbReference type="PANTHER" id="PTHR10584:SF166">
    <property type="entry name" value="RIBOKINASE"/>
    <property type="match status" value="1"/>
</dbReference>
<accession>A0A2M8KES7</accession>
<comment type="caution">
    <text evidence="4">The sequence shown here is derived from an EMBL/GenBank/DDBJ whole genome shotgun (WGS) entry which is preliminary data.</text>
</comment>
<dbReference type="InterPro" id="IPR011611">
    <property type="entry name" value="PfkB_dom"/>
</dbReference>
<evidence type="ECO:0000256" key="2">
    <source>
        <dbReference type="ARBA" id="ARBA00022777"/>
    </source>
</evidence>
<dbReference type="EMBL" id="PFDW01000015">
    <property type="protein sequence ID" value="PJE58426.1"/>
    <property type="molecule type" value="Genomic_DNA"/>
</dbReference>
<dbReference type="Gene3D" id="3.40.1190.20">
    <property type="match status" value="1"/>
</dbReference>
<gene>
    <name evidence="4" type="ORF">COU81_00720</name>
</gene>
<dbReference type="InterPro" id="IPR029056">
    <property type="entry name" value="Ribokinase-like"/>
</dbReference>
<keyword evidence="1" id="KW-0808">Transferase</keyword>
<protein>
    <recommendedName>
        <fullName evidence="3">Carbohydrate kinase PfkB domain-containing protein</fullName>
    </recommendedName>
</protein>
<organism evidence="4 5">
    <name type="scientific">Candidatus Portnoybacteria bacterium CG10_big_fil_rev_8_21_14_0_10_36_7</name>
    <dbReference type="NCBI Taxonomy" id="1974812"/>
    <lineage>
        <taxon>Bacteria</taxon>
        <taxon>Candidatus Portnoyibacteriota</taxon>
    </lineage>
</organism>
<dbReference type="Pfam" id="PF00294">
    <property type="entry name" value="PfkB"/>
    <property type="match status" value="1"/>
</dbReference>
<dbReference type="PANTHER" id="PTHR10584">
    <property type="entry name" value="SUGAR KINASE"/>
    <property type="match status" value="1"/>
</dbReference>
<dbReference type="SUPFAM" id="SSF53613">
    <property type="entry name" value="Ribokinase-like"/>
    <property type="match status" value="1"/>
</dbReference>